<evidence type="ECO:0000256" key="8">
    <source>
        <dbReference type="ARBA" id="ARBA00023180"/>
    </source>
</evidence>
<dbReference type="GO" id="GO:0009791">
    <property type="term" value="P:post-embryonic development"/>
    <property type="evidence" value="ECO:0007669"/>
    <property type="project" value="UniProtKB-ARBA"/>
</dbReference>
<evidence type="ECO:0000313" key="12">
    <source>
        <dbReference type="EMBL" id="KAG7352912.1"/>
    </source>
</evidence>
<dbReference type="Pfam" id="PF01551">
    <property type="entry name" value="Peptidase_M23"/>
    <property type="match status" value="1"/>
</dbReference>
<gene>
    <name evidence="12" type="ORF">IV203_008960</name>
</gene>
<proteinExistence type="predicted"/>
<dbReference type="Pfam" id="PF00560">
    <property type="entry name" value="LRR_1"/>
    <property type="match status" value="8"/>
</dbReference>
<feature type="domain" description="M23ase beta-sheet core" evidence="11">
    <location>
        <begin position="189"/>
        <end position="246"/>
    </location>
</feature>
<dbReference type="EMBL" id="JAGRRH010000017">
    <property type="protein sequence ID" value="KAG7352912.1"/>
    <property type="molecule type" value="Genomic_DNA"/>
</dbReference>
<dbReference type="PANTHER" id="PTHR48064:SF6">
    <property type="entry name" value="RECEPTOR-LIKE PROTEIN KINASE 2"/>
    <property type="match status" value="1"/>
</dbReference>
<dbReference type="GO" id="GO:0016020">
    <property type="term" value="C:membrane"/>
    <property type="evidence" value="ECO:0007669"/>
    <property type="project" value="UniProtKB-SubCell"/>
</dbReference>
<keyword evidence="7 10" id="KW-0472">Membrane</keyword>
<dbReference type="InterPro" id="IPR053038">
    <property type="entry name" value="RLP_Defense"/>
</dbReference>
<name>A0A9K3L079_9STRA</name>
<evidence type="ECO:0000256" key="9">
    <source>
        <dbReference type="SAM" id="MobiDB-lite"/>
    </source>
</evidence>
<keyword evidence="13" id="KW-1185">Reference proteome</keyword>
<evidence type="ECO:0000256" key="2">
    <source>
        <dbReference type="ARBA" id="ARBA00022614"/>
    </source>
</evidence>
<dbReference type="CDD" id="cd12797">
    <property type="entry name" value="M23_peptidase"/>
    <property type="match status" value="1"/>
</dbReference>
<keyword evidence="6 10" id="KW-1133">Transmembrane helix</keyword>
<keyword evidence="3 10" id="KW-0812">Transmembrane</keyword>
<dbReference type="FunFam" id="3.80.10.10:FF:000095">
    <property type="entry name" value="LRR receptor-like serine/threonine-protein kinase GSO1"/>
    <property type="match status" value="1"/>
</dbReference>
<dbReference type="OrthoDB" id="676979at2759"/>
<reference evidence="12" key="1">
    <citation type="journal article" date="2021" name="Sci. Rep.">
        <title>Diploid genomic architecture of Nitzschia inconspicua, an elite biomass production diatom.</title>
        <authorList>
            <person name="Oliver A."/>
            <person name="Podell S."/>
            <person name="Pinowska A."/>
            <person name="Traller J.C."/>
            <person name="Smith S.R."/>
            <person name="McClure R."/>
            <person name="Beliaev A."/>
            <person name="Bohutskyi P."/>
            <person name="Hill E.A."/>
            <person name="Rabines A."/>
            <person name="Zheng H."/>
            <person name="Allen L.Z."/>
            <person name="Kuo A."/>
            <person name="Grigoriev I.V."/>
            <person name="Allen A.E."/>
            <person name="Hazlebeck D."/>
            <person name="Allen E.E."/>
        </authorList>
    </citation>
    <scope>NUCLEOTIDE SEQUENCE</scope>
    <source>
        <strain evidence="12">Hildebrandi</strain>
    </source>
</reference>
<dbReference type="FunFam" id="3.80.10.10:FF:000233">
    <property type="entry name" value="Leucine-rich repeat receptor-like protein kinase TDR"/>
    <property type="match status" value="1"/>
</dbReference>
<dbReference type="Proteomes" id="UP000693970">
    <property type="component" value="Unassembled WGS sequence"/>
</dbReference>
<dbReference type="InterPro" id="IPR016047">
    <property type="entry name" value="M23ase_b-sheet_dom"/>
</dbReference>
<keyword evidence="4" id="KW-0732">Signal</keyword>
<reference evidence="12" key="2">
    <citation type="submission" date="2021-04" db="EMBL/GenBank/DDBJ databases">
        <authorList>
            <person name="Podell S."/>
        </authorList>
    </citation>
    <scope>NUCLEOTIDE SEQUENCE</scope>
    <source>
        <strain evidence="12">Hildebrandi</strain>
    </source>
</reference>
<keyword evidence="8" id="KW-0325">Glycoprotein</keyword>
<evidence type="ECO:0000259" key="11">
    <source>
        <dbReference type="Pfam" id="PF01551"/>
    </source>
</evidence>
<keyword evidence="5" id="KW-0677">Repeat</keyword>
<dbReference type="PANTHER" id="PTHR48064">
    <property type="entry name" value="OS01G0750400 PROTEIN"/>
    <property type="match status" value="1"/>
</dbReference>
<evidence type="ECO:0000313" key="13">
    <source>
        <dbReference type="Proteomes" id="UP000693970"/>
    </source>
</evidence>
<feature type="transmembrane region" description="Helical" evidence="10">
    <location>
        <begin position="457"/>
        <end position="483"/>
    </location>
</feature>
<comment type="caution">
    <text evidence="12">The sequence shown here is derived from an EMBL/GenBank/DDBJ whole genome shotgun (WGS) entry which is preliminary data.</text>
</comment>
<evidence type="ECO:0000256" key="5">
    <source>
        <dbReference type="ARBA" id="ARBA00022737"/>
    </source>
</evidence>
<organism evidence="12 13">
    <name type="scientific">Nitzschia inconspicua</name>
    <dbReference type="NCBI Taxonomy" id="303405"/>
    <lineage>
        <taxon>Eukaryota</taxon>
        <taxon>Sar</taxon>
        <taxon>Stramenopiles</taxon>
        <taxon>Ochrophyta</taxon>
        <taxon>Bacillariophyta</taxon>
        <taxon>Bacillariophyceae</taxon>
        <taxon>Bacillariophycidae</taxon>
        <taxon>Bacillariales</taxon>
        <taxon>Bacillariaceae</taxon>
        <taxon>Nitzschia</taxon>
    </lineage>
</organism>
<dbReference type="Pfam" id="PF13855">
    <property type="entry name" value="LRR_8"/>
    <property type="match status" value="1"/>
</dbReference>
<dbReference type="InterPro" id="IPR003591">
    <property type="entry name" value="Leu-rich_rpt_typical-subtyp"/>
</dbReference>
<evidence type="ECO:0000256" key="6">
    <source>
        <dbReference type="ARBA" id="ARBA00022989"/>
    </source>
</evidence>
<dbReference type="AlphaFoldDB" id="A0A9K3L079"/>
<evidence type="ECO:0000256" key="10">
    <source>
        <dbReference type="SAM" id="Phobius"/>
    </source>
</evidence>
<evidence type="ECO:0000256" key="7">
    <source>
        <dbReference type="ARBA" id="ARBA00023136"/>
    </source>
</evidence>
<evidence type="ECO:0000256" key="1">
    <source>
        <dbReference type="ARBA" id="ARBA00004167"/>
    </source>
</evidence>
<evidence type="ECO:0000256" key="3">
    <source>
        <dbReference type="ARBA" id="ARBA00022692"/>
    </source>
</evidence>
<protein>
    <submittedName>
        <fullName evidence="12">RHS repeat-associated core domain containing protein</fullName>
    </submittedName>
</protein>
<dbReference type="SMART" id="SM00369">
    <property type="entry name" value="LRR_TYP"/>
    <property type="match status" value="10"/>
</dbReference>
<feature type="region of interest" description="Disordered" evidence="9">
    <location>
        <begin position="333"/>
        <end position="387"/>
    </location>
</feature>
<dbReference type="InterPro" id="IPR001611">
    <property type="entry name" value="Leu-rich_rpt"/>
</dbReference>
<evidence type="ECO:0000256" key="4">
    <source>
        <dbReference type="ARBA" id="ARBA00022729"/>
    </source>
</evidence>
<keyword evidence="2" id="KW-0433">Leucine-rich repeat</keyword>
<feature type="region of interest" description="Disordered" evidence="9">
    <location>
        <begin position="408"/>
        <end position="440"/>
    </location>
</feature>
<feature type="transmembrane region" description="Helical" evidence="10">
    <location>
        <begin position="6"/>
        <end position="27"/>
    </location>
</feature>
<comment type="subcellular location">
    <subcellularLocation>
        <location evidence="1">Membrane</location>
        <topology evidence="1">Single-pass membrane protein</topology>
    </subcellularLocation>
</comment>
<sequence>MRCCTWHFYLPTVVWGVFFTRSFYFLAAADVARATTASTVINNNRECNAVSSGIIPSNFDAPFGSYPNCLGISQADRETFHPVIVYPKYVKTLTVGDHRTSQGMATLQQIQQAKRMAVLRCIGRWTRCFAVKLVTIASSLGRMQLHRMLPPLNRYAIGKYDENRVGMYDSDLFDNLDNTIDGYGGRRTVHLGIDLSAPVGTPVHAFANGVVHSVGYNPDHGDYGYVIVIEHHLQLSSSFHNNNNNNNNQNTTTTTRRVWALYGHLDKSTVQRKESSRPGLPIRKGQVIGRLGDIYENGGWLAPHVHFQLSIKPPDQPHDMPGASSVEDRPTALLQYPDPRSPDIYSDEEDESSIDTPPPPPPSEINVTSPRKNNKSHNRNSINQQLDEEKYHEQLRLFKGLAEFSNAPSLRESDEDDYQESTSYGDESVNVPPPPKYGERSFWERSQQNARDMKNPLLFGFLGLCLLILIVIILSVGIAMGSFQSGDNSSLSTDSAYTLEENERASRLRQYLMSVGKQGSTMFDDPISPESQALAWMQYDDSVALDPIDVKNHLRIDQRFALLTLWFQSDFEWFNQSNWLTENECTWYGVSCILVTPGFRRRYLRETAGRGRQLQDGDKLVAMVDLENNNLQGKVPSDLGLLHWLKTLNLSLNNLTGEIPSTLSSLQFLEEIYLDNNKLTGDLTVDFSVMPDLVTIDVSNNQIGGPIPASIWTASGIERINLSNNRFVGVIPREVENLENLVSFRVSGNRLDGTIPLAFGSMDGLHTLHLDRNGFIGGIPVGLNENVNLRSLDLARNKLSGSVPSFSDTESLAILSLGDNSFSGEINLGELVNLQEVNLENNKLTGSLPSFRGAPNLRTLRLGGNDFSRRSFPRYLFNYPNMTNLGLHSLGLAGPIPIVVGGWTNMEVLNLEDNAFNGTIPFSLAQMSNLRDVSLHRNQLSGSIPFEFSLLGNLEILTLSSNQLDSTIPNSLGRLSSLKILALGGNSLTGQLPPTISSMSSIQFLDLSNNDFTGSIPSALWSLGTLRELILEGNSFSGQLPNSIGGLSQLEILNLASNRLVGRIPNDIASLKRLSVVNLSSNFLGGSIPNSIGDLTLLRQLRLGTNFASNGQDFGFSGTIPTSITNTKLLERLELNKNRLTGAIPFQHSSLTSVRVYDVSSNAGLGGTVPPEFMNMAELTALNIAGTGIAGTIPTGFCQADLVIRVSCKDDSSSVECDCCECDR</sequence>
<accession>A0A9K3L079</accession>